<protein>
    <submittedName>
        <fullName evidence="3">Putative acetyl-CoA synthetase</fullName>
    </submittedName>
</protein>
<dbReference type="InterPro" id="IPR000873">
    <property type="entry name" value="AMP-dep_synth/lig_dom"/>
</dbReference>
<dbReference type="InterPro" id="IPR042099">
    <property type="entry name" value="ANL_N_sf"/>
</dbReference>
<evidence type="ECO:0000313" key="3">
    <source>
        <dbReference type="EMBL" id="CCJ54988.1"/>
    </source>
</evidence>
<dbReference type="OrthoDB" id="9766486at2"/>
<evidence type="ECO:0000259" key="1">
    <source>
        <dbReference type="Pfam" id="PF00501"/>
    </source>
</evidence>
<dbReference type="Pfam" id="PF00501">
    <property type="entry name" value="AMP-binding"/>
    <property type="match status" value="1"/>
</dbReference>
<gene>
    <name evidence="3" type="ORF">BN112_3071</name>
</gene>
<dbReference type="Proteomes" id="UP000007564">
    <property type="component" value="Chromosome"/>
</dbReference>
<dbReference type="PROSITE" id="PS00455">
    <property type="entry name" value="AMP_BINDING"/>
    <property type="match status" value="1"/>
</dbReference>
<dbReference type="EMBL" id="HE965806">
    <property type="protein sequence ID" value="CCJ54988.1"/>
    <property type="molecule type" value="Genomic_DNA"/>
</dbReference>
<dbReference type="KEGG" id="bbh:BN112_3071"/>
<dbReference type="SUPFAM" id="SSF56801">
    <property type="entry name" value="Acetyl-CoA synthetase-like"/>
    <property type="match status" value="1"/>
</dbReference>
<dbReference type="Pfam" id="PF13193">
    <property type="entry name" value="AMP-binding_C"/>
    <property type="match status" value="1"/>
</dbReference>
<evidence type="ECO:0000259" key="2">
    <source>
        <dbReference type="Pfam" id="PF13193"/>
    </source>
</evidence>
<dbReference type="Gene3D" id="3.30.300.30">
    <property type="match status" value="1"/>
</dbReference>
<dbReference type="Gene3D" id="3.40.50.12780">
    <property type="entry name" value="N-terminal domain of ligase-like"/>
    <property type="match status" value="1"/>
</dbReference>
<organism evidence="3 4">
    <name type="scientific">Bordetella bronchiseptica 253</name>
    <dbReference type="NCBI Taxonomy" id="568707"/>
    <lineage>
        <taxon>Bacteria</taxon>
        <taxon>Pseudomonadati</taxon>
        <taxon>Pseudomonadota</taxon>
        <taxon>Betaproteobacteria</taxon>
        <taxon>Burkholderiales</taxon>
        <taxon>Alcaligenaceae</taxon>
        <taxon>Bordetella</taxon>
    </lineage>
</organism>
<dbReference type="HOGENOM" id="CLU_000022_59_0_4"/>
<dbReference type="InterPro" id="IPR020845">
    <property type="entry name" value="AMP-binding_CS"/>
</dbReference>
<dbReference type="PANTHER" id="PTHR43767:SF1">
    <property type="entry name" value="NONRIBOSOMAL PEPTIDE SYNTHASE PES1 (EUROFUNG)-RELATED"/>
    <property type="match status" value="1"/>
</dbReference>
<dbReference type="PANTHER" id="PTHR43767">
    <property type="entry name" value="LONG-CHAIN-FATTY-ACID--COA LIGASE"/>
    <property type="match status" value="1"/>
</dbReference>
<name>A0A0C6P575_BORBO</name>
<dbReference type="InterPro" id="IPR050237">
    <property type="entry name" value="ATP-dep_AMP-bd_enzyme"/>
</dbReference>
<dbReference type="GO" id="GO:0016878">
    <property type="term" value="F:acid-thiol ligase activity"/>
    <property type="evidence" value="ECO:0007669"/>
    <property type="project" value="UniProtKB-ARBA"/>
</dbReference>
<feature type="domain" description="AMP-binding enzyme C-terminal" evidence="2">
    <location>
        <begin position="412"/>
        <end position="487"/>
    </location>
</feature>
<feature type="domain" description="AMP-dependent synthetase/ligase" evidence="1">
    <location>
        <begin position="15"/>
        <end position="361"/>
    </location>
</feature>
<dbReference type="InterPro" id="IPR045851">
    <property type="entry name" value="AMP-bd_C_sf"/>
</dbReference>
<accession>A0A0C6P575</accession>
<sequence length="516" mass="54645">MRAAPANLGALFSPARDPAAIALIDLGGESGPREYTYAELDAQADGVARGLRARGLPAGARAAILSANRMEFLAAYLGIMRAGLIAVPVNYRLPPDSIDFILRDSGAALVFCDGPRRDAYTVALPSVEFGAGGAGGYARFLDPGPCEAAPPADDQPALFLYTSGSTGRPKGVKISHAGYLWTVRQRTASTDYGGHCFLVAAPLYHMNALNTIKLALAGQGRLVLMPQFSPAGYLDAIERYRCTWLTAIPTMIALLARETGALARADLASVAMVRLGSEPLTQRIADSARAMFPRAAFGNGYGATETGALVFGPHPQGLAQPVLSVGYPHPAVQLRLADGADLDAATGVLQVRSPALMLGYHGLPEQTAAAMTHDGFYITGDVMRRDEHGFHYFIGRADDMFVCGGENIYPGEVEKMLERHPAIVQACIVPLADPLKGMKPVALVVSRPDATLSEQEVKDYALAHGPAYQHPRAVRFVDEMPISSTGKVNRKAAALLAAELIAAAPPLTQGGHALRR</sequence>
<dbReference type="InterPro" id="IPR025110">
    <property type="entry name" value="AMP-bd_C"/>
</dbReference>
<evidence type="ECO:0000313" key="4">
    <source>
        <dbReference type="Proteomes" id="UP000007564"/>
    </source>
</evidence>
<dbReference type="AlphaFoldDB" id="A0A0C6P575"/>
<proteinExistence type="predicted"/>
<reference evidence="3 4" key="1">
    <citation type="journal article" date="2012" name="BMC Genomics">
        <title>Comparative genomics of the classical Bordetella subspecies: the evolution and exchange of virulence-associated diversity amongst closely related pathogens.</title>
        <authorList>
            <person name="Park J."/>
            <person name="Zhang Y."/>
            <person name="Buboltz A.M."/>
            <person name="Zhang X."/>
            <person name="Schuster S.C."/>
            <person name="Ahuja U."/>
            <person name="Liu M."/>
            <person name="Miller J.F."/>
            <person name="Sebaihia M."/>
            <person name="Bentley S.D."/>
            <person name="Parkhill J."/>
            <person name="Harvill E.T."/>
        </authorList>
    </citation>
    <scope>NUCLEOTIDE SEQUENCE [LARGE SCALE GENOMIC DNA]</scope>
    <source>
        <strain evidence="3 4">253</strain>
    </source>
</reference>
<dbReference type="RefSeq" id="WP_015064659.1">
    <property type="nucleotide sequence ID" value="NC_019382.1"/>
</dbReference>